<protein>
    <recommendedName>
        <fullName evidence="3">HTH araC/xylS-type domain-containing protein</fullName>
    </recommendedName>
</protein>
<accession>A0ABU4Z7M3</accession>
<organism evidence="1 2">
    <name type="scientific">Mesorhizobium captivum</name>
    <dbReference type="NCBI Taxonomy" id="3072319"/>
    <lineage>
        <taxon>Bacteria</taxon>
        <taxon>Pseudomonadati</taxon>
        <taxon>Pseudomonadota</taxon>
        <taxon>Alphaproteobacteria</taxon>
        <taxon>Hyphomicrobiales</taxon>
        <taxon>Phyllobacteriaceae</taxon>
        <taxon>Mesorhizobium</taxon>
    </lineage>
</organism>
<dbReference type="Proteomes" id="UP001271249">
    <property type="component" value="Unassembled WGS sequence"/>
</dbReference>
<comment type="caution">
    <text evidence="1">The sequence shown here is derived from an EMBL/GenBank/DDBJ whole genome shotgun (WGS) entry which is preliminary data.</text>
</comment>
<reference evidence="1 2" key="1">
    <citation type="submission" date="2023-08" db="EMBL/GenBank/DDBJ databases">
        <title>Implementing the SeqCode for naming new Mesorhizobium species isolated from Vachellia karroo root nodules.</title>
        <authorList>
            <person name="Van Lill M."/>
        </authorList>
    </citation>
    <scope>NUCLEOTIDE SEQUENCE [LARGE SCALE GENOMIC DNA]</scope>
    <source>
        <strain evidence="1 2">VK22B</strain>
    </source>
</reference>
<proteinExistence type="predicted"/>
<dbReference type="RefSeq" id="WP_320228768.1">
    <property type="nucleotide sequence ID" value="NZ_JAVIJC010000032.1"/>
</dbReference>
<evidence type="ECO:0000313" key="2">
    <source>
        <dbReference type="Proteomes" id="UP001271249"/>
    </source>
</evidence>
<name>A0ABU4Z7M3_9HYPH</name>
<gene>
    <name evidence="1" type="ORF">RFN29_25780</name>
</gene>
<evidence type="ECO:0008006" key="3">
    <source>
        <dbReference type="Google" id="ProtNLM"/>
    </source>
</evidence>
<evidence type="ECO:0000313" key="1">
    <source>
        <dbReference type="EMBL" id="MDX8494973.1"/>
    </source>
</evidence>
<dbReference type="EMBL" id="JAVIJC010000032">
    <property type="protein sequence ID" value="MDX8494973.1"/>
    <property type="molecule type" value="Genomic_DNA"/>
</dbReference>
<sequence length="76" mass="8542">MPVDLKELGEAIREIAYEVRRGVPADDTLIADIAKDHGLKPELLARKFRESFPHGVGPALPTEEENDLAWLTRTFD</sequence>
<keyword evidence="2" id="KW-1185">Reference proteome</keyword>